<gene>
    <name evidence="2" type="ORF">AVEN_125863_1</name>
</gene>
<protein>
    <recommendedName>
        <fullName evidence="1">RNase H type-1 domain-containing protein</fullName>
    </recommendedName>
</protein>
<dbReference type="Proteomes" id="UP000499080">
    <property type="component" value="Unassembled WGS sequence"/>
</dbReference>
<evidence type="ECO:0000313" key="3">
    <source>
        <dbReference type="Proteomes" id="UP000499080"/>
    </source>
</evidence>
<organism evidence="2 3">
    <name type="scientific">Araneus ventricosus</name>
    <name type="common">Orbweaver spider</name>
    <name type="synonym">Epeira ventricosa</name>
    <dbReference type="NCBI Taxonomy" id="182803"/>
    <lineage>
        <taxon>Eukaryota</taxon>
        <taxon>Metazoa</taxon>
        <taxon>Ecdysozoa</taxon>
        <taxon>Arthropoda</taxon>
        <taxon>Chelicerata</taxon>
        <taxon>Arachnida</taxon>
        <taxon>Araneae</taxon>
        <taxon>Araneomorphae</taxon>
        <taxon>Entelegynae</taxon>
        <taxon>Araneoidea</taxon>
        <taxon>Araneidae</taxon>
        <taxon>Araneus</taxon>
    </lineage>
</organism>
<evidence type="ECO:0000259" key="1">
    <source>
        <dbReference type="PROSITE" id="PS50879"/>
    </source>
</evidence>
<dbReference type="OrthoDB" id="8034171at2759"/>
<comment type="caution">
    <text evidence="2">The sequence shown here is derived from an EMBL/GenBank/DDBJ whole genome shotgun (WGS) entry which is preliminary data.</text>
</comment>
<name>A0A4Y2BIS0_ARAVE</name>
<dbReference type="SUPFAM" id="SSF53098">
    <property type="entry name" value="Ribonuclease H-like"/>
    <property type="match status" value="1"/>
</dbReference>
<sequence>DIQNGLLNSPNIKLSWIKAHLGHASNDVADLLAKKIALEGIPTPYPAPRTYLKRNFIPSPPNSVRMNGTTVTLEGKFTSSFQRSRLPQLRGKNQKSSLQRDMAHTQLTLRDLSSEQLIAMVVASWEALCTSQPAVPLQAHFILPSP</sequence>
<keyword evidence="3" id="KW-1185">Reference proteome</keyword>
<dbReference type="AlphaFoldDB" id="A0A4Y2BIS0"/>
<accession>A0A4Y2BIS0</accession>
<feature type="non-terminal residue" evidence="2">
    <location>
        <position position="1"/>
    </location>
</feature>
<dbReference type="InterPro" id="IPR002156">
    <property type="entry name" value="RNaseH_domain"/>
</dbReference>
<feature type="domain" description="RNase H type-1" evidence="1">
    <location>
        <begin position="1"/>
        <end position="38"/>
    </location>
</feature>
<proteinExistence type="predicted"/>
<dbReference type="PROSITE" id="PS50879">
    <property type="entry name" value="RNASE_H_1"/>
    <property type="match status" value="1"/>
</dbReference>
<dbReference type="GO" id="GO:0003676">
    <property type="term" value="F:nucleic acid binding"/>
    <property type="evidence" value="ECO:0007669"/>
    <property type="project" value="InterPro"/>
</dbReference>
<evidence type="ECO:0000313" key="2">
    <source>
        <dbReference type="EMBL" id="GBL91627.1"/>
    </source>
</evidence>
<dbReference type="EMBL" id="BGPR01083488">
    <property type="protein sequence ID" value="GBL91627.1"/>
    <property type="molecule type" value="Genomic_DNA"/>
</dbReference>
<dbReference type="InterPro" id="IPR012337">
    <property type="entry name" value="RNaseH-like_sf"/>
</dbReference>
<reference evidence="2 3" key="1">
    <citation type="journal article" date="2019" name="Sci. Rep.">
        <title>Orb-weaving spider Araneus ventricosus genome elucidates the spidroin gene catalogue.</title>
        <authorList>
            <person name="Kono N."/>
            <person name="Nakamura H."/>
            <person name="Ohtoshi R."/>
            <person name="Moran D.A.P."/>
            <person name="Shinohara A."/>
            <person name="Yoshida Y."/>
            <person name="Fujiwara M."/>
            <person name="Mori M."/>
            <person name="Tomita M."/>
            <person name="Arakawa K."/>
        </authorList>
    </citation>
    <scope>NUCLEOTIDE SEQUENCE [LARGE SCALE GENOMIC DNA]</scope>
</reference>
<dbReference type="GO" id="GO:0004523">
    <property type="term" value="F:RNA-DNA hybrid ribonuclease activity"/>
    <property type="evidence" value="ECO:0007669"/>
    <property type="project" value="InterPro"/>
</dbReference>